<dbReference type="NCBIfam" id="NF004325">
    <property type="entry name" value="PRK05718.1"/>
    <property type="match status" value="1"/>
</dbReference>
<dbReference type="Proteomes" id="UP000005512">
    <property type="component" value="Unassembled WGS sequence"/>
</dbReference>
<gene>
    <name evidence="9" type="primary">eda</name>
    <name evidence="9" type="ORF">PROVRUST_07833</name>
</gene>
<keyword evidence="7" id="KW-0119">Carbohydrate metabolism</keyword>
<comment type="catalytic activity">
    <reaction evidence="1">
        <text>2-dehydro-3-deoxy-6-phospho-D-gluconate = D-glyceraldehyde 3-phosphate + pyruvate</text>
        <dbReference type="Rhea" id="RHEA:17089"/>
        <dbReference type="ChEBI" id="CHEBI:15361"/>
        <dbReference type="ChEBI" id="CHEBI:57569"/>
        <dbReference type="ChEBI" id="CHEBI:59776"/>
        <dbReference type="EC" id="4.1.2.14"/>
    </reaction>
</comment>
<dbReference type="PANTHER" id="PTHR30246:SF1">
    <property type="entry name" value="2-DEHYDRO-3-DEOXY-6-PHOSPHOGALACTONATE ALDOLASE-RELATED"/>
    <property type="match status" value="1"/>
</dbReference>
<comment type="similarity">
    <text evidence="3">Belongs to the KHG/KDPG aldolase family.</text>
</comment>
<reference evidence="9" key="1">
    <citation type="submission" date="2009-12" db="EMBL/GenBank/DDBJ databases">
        <authorList>
            <person name="Weinstock G."/>
            <person name="Sodergren E."/>
            <person name="Clifton S."/>
            <person name="Fulton L."/>
            <person name="Fulton B."/>
            <person name="Courtney L."/>
            <person name="Fronick C."/>
            <person name="Harrison M."/>
            <person name="Strong C."/>
            <person name="Farmer C."/>
            <person name="Delahaunty K."/>
            <person name="Markovic C."/>
            <person name="Hall O."/>
            <person name="Minx P."/>
            <person name="Tomlinson C."/>
            <person name="Mitreva M."/>
            <person name="Nelson J."/>
            <person name="Hou S."/>
            <person name="Wollam A."/>
            <person name="Pepin K.H."/>
            <person name="Johnson M."/>
            <person name="Bhonagiri V."/>
            <person name="Nash W.E."/>
            <person name="Warren W."/>
            <person name="Chinwalla A."/>
            <person name="Mardis E.R."/>
            <person name="Wilson R.K."/>
        </authorList>
    </citation>
    <scope>NUCLEOTIDE SEQUENCE [LARGE SCALE GENOMIC DNA]</scope>
    <source>
        <strain evidence="9">DSM 4541</strain>
    </source>
</reference>
<keyword evidence="6" id="KW-0456">Lyase</keyword>
<protein>
    <recommendedName>
        <fullName evidence="5">2-dehydro-3-deoxy-phosphogluconate aldolase</fullName>
        <ecNumber evidence="5">4.1.2.14</ecNumber>
    </recommendedName>
    <alternativeName>
        <fullName evidence="8">2-keto-3-deoxy-6-phosphogluconate aldolase</fullName>
    </alternativeName>
</protein>
<dbReference type="SUPFAM" id="SSF51569">
    <property type="entry name" value="Aldolase"/>
    <property type="match status" value="1"/>
</dbReference>
<evidence type="ECO:0000256" key="2">
    <source>
        <dbReference type="ARBA" id="ARBA00004736"/>
    </source>
</evidence>
<dbReference type="CDD" id="cd00452">
    <property type="entry name" value="KDPG_aldolase"/>
    <property type="match status" value="1"/>
</dbReference>
<evidence type="ECO:0000256" key="7">
    <source>
        <dbReference type="ARBA" id="ARBA00023277"/>
    </source>
</evidence>
<name>D1P6N1_9GAMM</name>
<evidence type="ECO:0000256" key="1">
    <source>
        <dbReference type="ARBA" id="ARBA00000654"/>
    </source>
</evidence>
<dbReference type="EC" id="4.1.2.14" evidence="5"/>
<dbReference type="PANTHER" id="PTHR30246">
    <property type="entry name" value="2-KETO-3-DEOXY-6-PHOSPHOGLUCONATE ALDOLASE"/>
    <property type="match status" value="1"/>
</dbReference>
<dbReference type="EMBL" id="ABXV02000043">
    <property type="protein sequence ID" value="EFB70953.1"/>
    <property type="molecule type" value="Genomic_DNA"/>
</dbReference>
<dbReference type="GO" id="GO:0008675">
    <property type="term" value="F:2-dehydro-3-deoxy-phosphogluconate aldolase activity"/>
    <property type="evidence" value="ECO:0007669"/>
    <property type="project" value="UniProtKB-EC"/>
</dbReference>
<dbReference type="UniPathway" id="UPA00856">
    <property type="reaction ID" value="UER00829"/>
</dbReference>
<evidence type="ECO:0000256" key="4">
    <source>
        <dbReference type="ARBA" id="ARBA00011233"/>
    </source>
</evidence>
<dbReference type="AlphaFoldDB" id="D1P6N1"/>
<proteinExistence type="inferred from homology"/>
<organism evidence="9 10">
    <name type="scientific">Providencia rustigianii DSM 4541</name>
    <dbReference type="NCBI Taxonomy" id="500637"/>
    <lineage>
        <taxon>Bacteria</taxon>
        <taxon>Pseudomonadati</taxon>
        <taxon>Pseudomonadota</taxon>
        <taxon>Gammaproteobacteria</taxon>
        <taxon>Enterobacterales</taxon>
        <taxon>Morganellaceae</taxon>
        <taxon>Providencia</taxon>
    </lineage>
</organism>
<evidence type="ECO:0000256" key="5">
    <source>
        <dbReference type="ARBA" id="ARBA00013063"/>
    </source>
</evidence>
<dbReference type="Pfam" id="PF01081">
    <property type="entry name" value="Aldolase"/>
    <property type="match status" value="1"/>
</dbReference>
<dbReference type="NCBIfam" id="TIGR01182">
    <property type="entry name" value="eda"/>
    <property type="match status" value="1"/>
</dbReference>
<comment type="subunit">
    <text evidence="4">Homotrimer.</text>
</comment>
<dbReference type="InterPro" id="IPR000887">
    <property type="entry name" value="Aldlse_KDPG_KHG"/>
</dbReference>
<evidence type="ECO:0000256" key="8">
    <source>
        <dbReference type="ARBA" id="ARBA00049796"/>
    </source>
</evidence>
<evidence type="ECO:0000256" key="3">
    <source>
        <dbReference type="ARBA" id="ARBA00006906"/>
    </source>
</evidence>
<comment type="pathway">
    <text evidence="2">Carbohydrate acid metabolism; 2-dehydro-3-deoxy-D-gluconate degradation; D-glyceraldehyde 3-phosphate and pyruvate from 2-dehydro-3-deoxy-D-gluconate: step 2/2.</text>
</comment>
<sequence>MQCQLLTEQKIKGYPMNQLIEKLTALSVVPVITINHAKHGTSIAKALMENGLPCAEVTFRTDAAVDAIKNMRAAYPDLLIAAGTILTTQQVDLAIDAGVDFIVSPGFNPKIVSYCQQKNIPIIPGVNNPSLVEQALEFNLTTLKFFPAEASGGVSMLKALGTVYPVRFMPTGGINTENIHQYNSLSSVIVCGGSWMVPADLVDNEQWEELGKLIAEAANI</sequence>
<evidence type="ECO:0000313" key="9">
    <source>
        <dbReference type="EMBL" id="EFB70953.1"/>
    </source>
</evidence>
<dbReference type="UniPathway" id="UPA00227"/>
<dbReference type="InterPro" id="IPR031337">
    <property type="entry name" value="KDPG/KHG_AS_1"/>
</dbReference>
<evidence type="ECO:0000313" key="10">
    <source>
        <dbReference type="Proteomes" id="UP000005512"/>
    </source>
</evidence>
<evidence type="ECO:0000256" key="6">
    <source>
        <dbReference type="ARBA" id="ARBA00023239"/>
    </source>
</evidence>
<accession>D1P6N1</accession>
<dbReference type="PROSITE" id="PS00159">
    <property type="entry name" value="ALDOLASE_KDPG_KHG_1"/>
    <property type="match status" value="1"/>
</dbReference>
<comment type="caution">
    <text evidence="9">The sequence shown here is derived from an EMBL/GenBank/DDBJ whole genome shotgun (WGS) entry which is preliminary data.</text>
</comment>
<dbReference type="Gene3D" id="3.20.20.70">
    <property type="entry name" value="Aldolase class I"/>
    <property type="match status" value="1"/>
</dbReference>
<keyword evidence="10" id="KW-1185">Reference proteome</keyword>
<dbReference type="InterPro" id="IPR013785">
    <property type="entry name" value="Aldolase_TIM"/>
</dbReference>
<dbReference type="HOGENOM" id="CLU_077795_1_1_6"/>
<dbReference type="STRING" id="500637.PROVRUST_07833"/>
<dbReference type="eggNOG" id="COG0800">
    <property type="taxonomic scope" value="Bacteria"/>
</dbReference>